<accession>A0ABQ6A8I2</accession>
<organism evidence="2 3">
    <name type="scientific">Acidocella aquatica</name>
    <dbReference type="NCBI Taxonomy" id="1922313"/>
    <lineage>
        <taxon>Bacteria</taxon>
        <taxon>Pseudomonadati</taxon>
        <taxon>Pseudomonadota</taxon>
        <taxon>Alphaproteobacteria</taxon>
        <taxon>Acetobacterales</taxon>
        <taxon>Acidocellaceae</taxon>
        <taxon>Acidocella</taxon>
    </lineage>
</organism>
<name>A0ABQ6A8I2_9PROT</name>
<feature type="domain" description="YjiS-like" evidence="1">
    <location>
        <begin position="40"/>
        <end position="70"/>
    </location>
</feature>
<dbReference type="InterPro" id="IPR009506">
    <property type="entry name" value="YjiS-like"/>
</dbReference>
<dbReference type="EMBL" id="BSOS01000017">
    <property type="protein sequence ID" value="GLR66380.1"/>
    <property type="molecule type" value="Genomic_DNA"/>
</dbReference>
<evidence type="ECO:0000259" key="1">
    <source>
        <dbReference type="Pfam" id="PF06568"/>
    </source>
</evidence>
<evidence type="ECO:0000313" key="2">
    <source>
        <dbReference type="EMBL" id="GLR66380.1"/>
    </source>
</evidence>
<gene>
    <name evidence="2" type="ORF">GCM10010909_10600</name>
</gene>
<comment type="caution">
    <text evidence="2">The sequence shown here is derived from an EMBL/GenBank/DDBJ whole genome shotgun (WGS) entry which is preliminary data.</text>
</comment>
<protein>
    <recommendedName>
        <fullName evidence="1">YjiS-like domain-containing protein</fullName>
    </recommendedName>
</protein>
<keyword evidence="3" id="KW-1185">Reference proteome</keyword>
<reference evidence="3" key="1">
    <citation type="journal article" date="2019" name="Int. J. Syst. Evol. Microbiol.">
        <title>The Global Catalogue of Microorganisms (GCM) 10K type strain sequencing project: providing services to taxonomists for standard genome sequencing and annotation.</title>
        <authorList>
            <consortium name="The Broad Institute Genomics Platform"/>
            <consortium name="The Broad Institute Genome Sequencing Center for Infectious Disease"/>
            <person name="Wu L."/>
            <person name="Ma J."/>
        </authorList>
    </citation>
    <scope>NUCLEOTIDE SEQUENCE [LARGE SCALE GENOMIC DNA]</scope>
    <source>
        <strain evidence="3">NBRC 112502</strain>
    </source>
</reference>
<proteinExistence type="predicted"/>
<evidence type="ECO:0000313" key="3">
    <source>
        <dbReference type="Proteomes" id="UP001156641"/>
    </source>
</evidence>
<dbReference type="Proteomes" id="UP001156641">
    <property type="component" value="Unassembled WGS sequence"/>
</dbReference>
<sequence>MTIMTTTIKNHYSFGKFGELLFARQRPYVAANRHKSLLDGYKAWRKRREAEAELESLSDRELSDIGLSRATIHEAVKGF</sequence>
<dbReference type="Pfam" id="PF06568">
    <property type="entry name" value="YjiS-like"/>
    <property type="match status" value="1"/>
</dbReference>